<evidence type="ECO:0000313" key="3">
    <source>
        <dbReference type="EMBL" id="GFR97945.1"/>
    </source>
</evidence>
<feature type="compositionally biased region" description="Pro residues" evidence="1">
    <location>
        <begin position="167"/>
        <end position="184"/>
    </location>
</feature>
<sequence length="431" mass="47949">MNLKMTHVCTIKTVSAKTIAKESRCDKIISKVITFVTNDEWPTSTDQTFASTTPGNMSRLFNKTVYSGVIDVFPHRNFVSISYKRFIKSIFKSKVADKQHQQVTTHSQASLRTYRTDDHVLVRDYRGHAKWQHGQISSQTGFRNYDVEIAPGVIWRRHSDQIVPTSSPVPEPKSVPPPIPPIPVRSPATSIATSSLETPGESSNSIQLPSENNATGHPPASPKEVRTCPPSRPDPQSSVTRNNKHTQYNTSSAKLMKAEAEQHYTFQITSLPAHRNDADNTFLVDSGASVHIVKDRDKFSDLNSSFNPATNIIELAGGRKCSNLAEGQGDATIQLVDTNGIEHNVTLRNALYIPTFTHNIFSVRAATERGASVTFSQDFAILEYSETKFHIQKHDNLYYLCSAVASNSKNKTTHSLKEWHHILGSLKSRGH</sequence>
<gene>
    <name evidence="3" type="ORF">ElyMa_002758200</name>
</gene>
<name>A0AAV4HKM7_9GAST</name>
<dbReference type="Pfam" id="PF22936">
    <property type="entry name" value="Pol_BBD"/>
    <property type="match status" value="1"/>
</dbReference>
<feature type="region of interest" description="Disordered" evidence="1">
    <location>
        <begin position="162"/>
        <end position="249"/>
    </location>
</feature>
<proteinExistence type="predicted"/>
<feature type="domain" description="Retrovirus-related Pol polyprotein from transposon TNT 1-94-like beta-barrel" evidence="2">
    <location>
        <begin position="282"/>
        <end position="370"/>
    </location>
</feature>
<evidence type="ECO:0000313" key="4">
    <source>
        <dbReference type="Proteomes" id="UP000762676"/>
    </source>
</evidence>
<accession>A0AAV4HKM7</accession>
<feature type="compositionally biased region" description="Polar residues" evidence="1">
    <location>
        <begin position="188"/>
        <end position="215"/>
    </location>
</feature>
<reference evidence="3 4" key="1">
    <citation type="journal article" date="2021" name="Elife">
        <title>Chloroplast acquisition without the gene transfer in kleptoplastic sea slugs, Plakobranchus ocellatus.</title>
        <authorList>
            <person name="Maeda T."/>
            <person name="Takahashi S."/>
            <person name="Yoshida T."/>
            <person name="Shimamura S."/>
            <person name="Takaki Y."/>
            <person name="Nagai Y."/>
            <person name="Toyoda A."/>
            <person name="Suzuki Y."/>
            <person name="Arimoto A."/>
            <person name="Ishii H."/>
            <person name="Satoh N."/>
            <person name="Nishiyama T."/>
            <person name="Hasebe M."/>
            <person name="Maruyama T."/>
            <person name="Minagawa J."/>
            <person name="Obokata J."/>
            <person name="Shigenobu S."/>
        </authorList>
    </citation>
    <scope>NUCLEOTIDE SEQUENCE [LARGE SCALE GENOMIC DNA]</scope>
</reference>
<dbReference type="InterPro" id="IPR054722">
    <property type="entry name" value="PolX-like_BBD"/>
</dbReference>
<dbReference type="Proteomes" id="UP000762676">
    <property type="component" value="Unassembled WGS sequence"/>
</dbReference>
<comment type="caution">
    <text evidence="3">The sequence shown here is derived from an EMBL/GenBank/DDBJ whole genome shotgun (WGS) entry which is preliminary data.</text>
</comment>
<protein>
    <submittedName>
        <fullName evidence="3">CCHC-type zinc finger, nucleic acid binding protein a</fullName>
    </submittedName>
</protein>
<evidence type="ECO:0000256" key="1">
    <source>
        <dbReference type="SAM" id="MobiDB-lite"/>
    </source>
</evidence>
<keyword evidence="4" id="KW-1185">Reference proteome</keyword>
<feature type="compositionally biased region" description="Polar residues" evidence="1">
    <location>
        <begin position="234"/>
        <end position="249"/>
    </location>
</feature>
<dbReference type="EMBL" id="BMAT01005657">
    <property type="protein sequence ID" value="GFR97945.1"/>
    <property type="molecule type" value="Genomic_DNA"/>
</dbReference>
<dbReference type="AlphaFoldDB" id="A0AAV4HKM7"/>
<evidence type="ECO:0000259" key="2">
    <source>
        <dbReference type="Pfam" id="PF22936"/>
    </source>
</evidence>
<organism evidence="3 4">
    <name type="scientific">Elysia marginata</name>
    <dbReference type="NCBI Taxonomy" id="1093978"/>
    <lineage>
        <taxon>Eukaryota</taxon>
        <taxon>Metazoa</taxon>
        <taxon>Spiralia</taxon>
        <taxon>Lophotrochozoa</taxon>
        <taxon>Mollusca</taxon>
        <taxon>Gastropoda</taxon>
        <taxon>Heterobranchia</taxon>
        <taxon>Euthyneura</taxon>
        <taxon>Panpulmonata</taxon>
        <taxon>Sacoglossa</taxon>
        <taxon>Placobranchoidea</taxon>
        <taxon>Plakobranchidae</taxon>
        <taxon>Elysia</taxon>
    </lineage>
</organism>